<evidence type="ECO:0000256" key="1">
    <source>
        <dbReference type="SAM" id="SignalP"/>
    </source>
</evidence>
<gene>
    <name evidence="2" type="ORF">SAMN04488055_4706</name>
</gene>
<dbReference type="RefSeq" id="WP_074242016.1">
    <property type="nucleotide sequence ID" value="NZ_FSRA01000002.1"/>
</dbReference>
<feature type="signal peptide" evidence="1">
    <location>
        <begin position="1"/>
        <end position="23"/>
    </location>
</feature>
<dbReference type="AlphaFoldDB" id="A0A1N6JYV4"/>
<protein>
    <recommendedName>
        <fullName evidence="4">DUF2846 domain-containing protein</fullName>
    </recommendedName>
</protein>
<organism evidence="2 3">
    <name type="scientific">Chitinophaga niabensis</name>
    <dbReference type="NCBI Taxonomy" id="536979"/>
    <lineage>
        <taxon>Bacteria</taxon>
        <taxon>Pseudomonadati</taxon>
        <taxon>Bacteroidota</taxon>
        <taxon>Chitinophagia</taxon>
        <taxon>Chitinophagales</taxon>
        <taxon>Chitinophagaceae</taxon>
        <taxon>Chitinophaga</taxon>
    </lineage>
</organism>
<evidence type="ECO:0000313" key="3">
    <source>
        <dbReference type="Proteomes" id="UP000185003"/>
    </source>
</evidence>
<evidence type="ECO:0000313" key="2">
    <source>
        <dbReference type="EMBL" id="SIO49401.1"/>
    </source>
</evidence>
<keyword evidence="3" id="KW-1185">Reference proteome</keyword>
<dbReference type="EMBL" id="FSRA01000002">
    <property type="protein sequence ID" value="SIO49401.1"/>
    <property type="molecule type" value="Genomic_DNA"/>
</dbReference>
<keyword evidence="1" id="KW-0732">Signal</keyword>
<dbReference type="STRING" id="536979.SAMN04488055_4706"/>
<dbReference type="OrthoDB" id="5431540at2"/>
<dbReference type="Proteomes" id="UP000185003">
    <property type="component" value="Unassembled WGS sequence"/>
</dbReference>
<evidence type="ECO:0008006" key="4">
    <source>
        <dbReference type="Google" id="ProtNLM"/>
    </source>
</evidence>
<reference evidence="3" key="1">
    <citation type="submission" date="2016-11" db="EMBL/GenBank/DDBJ databases">
        <authorList>
            <person name="Varghese N."/>
            <person name="Submissions S."/>
        </authorList>
    </citation>
    <scope>NUCLEOTIDE SEQUENCE [LARGE SCALE GENOMIC DNA]</scope>
    <source>
        <strain evidence="3">DSM 24787</strain>
    </source>
</reference>
<sequence>MQFSLKGLFTLLCVFSFCTNAFAQALNDTAEVLILKTGEILPEGAKEMGDIKVLDGGFKIKCGYDRTIEQAKEKARKKGANIILITELKAPDSKSTCYRLRADVYYAENIAGYTPISSSAFDSSLTAIVAPDANYAVVCVYRPKGGTGVLVHYNLNVGDSADCRMWNGSKYSVKILKPGPLTIWAQTETKEELTLDVQPGKVYFVKCSVKMGAFWGRPKFVEVDAHFGLPEFNAVEMKGDPEKQGDPVYK</sequence>
<proteinExistence type="predicted"/>
<feature type="chain" id="PRO_5012432897" description="DUF2846 domain-containing protein" evidence="1">
    <location>
        <begin position="24"/>
        <end position="250"/>
    </location>
</feature>
<accession>A0A1N6JYV4</accession>
<name>A0A1N6JYV4_9BACT</name>